<dbReference type="EMBL" id="MFST01000072">
    <property type="protein sequence ID" value="OGI44178.1"/>
    <property type="molecule type" value="Genomic_DNA"/>
</dbReference>
<accession>A0A1F6TGF5</accession>
<name>A0A1F6TGF5_9PROT</name>
<organism evidence="1 2">
    <name type="scientific">Candidatus Muproteobacteria bacterium RBG_16_65_31</name>
    <dbReference type="NCBI Taxonomy" id="1817759"/>
    <lineage>
        <taxon>Bacteria</taxon>
        <taxon>Pseudomonadati</taxon>
        <taxon>Pseudomonadota</taxon>
        <taxon>Candidatus Muproteobacteria</taxon>
    </lineage>
</organism>
<evidence type="ECO:0000313" key="1">
    <source>
        <dbReference type="EMBL" id="OGI44178.1"/>
    </source>
</evidence>
<dbReference type="AlphaFoldDB" id="A0A1F6TGF5"/>
<protein>
    <submittedName>
        <fullName evidence="1">Uncharacterized protein</fullName>
    </submittedName>
</protein>
<proteinExistence type="predicted"/>
<comment type="caution">
    <text evidence="1">The sequence shown here is derived from an EMBL/GenBank/DDBJ whole genome shotgun (WGS) entry which is preliminary data.</text>
</comment>
<evidence type="ECO:0000313" key="2">
    <source>
        <dbReference type="Proteomes" id="UP000179344"/>
    </source>
</evidence>
<reference evidence="1 2" key="1">
    <citation type="journal article" date="2016" name="Nat. Commun.">
        <title>Thousands of microbial genomes shed light on interconnected biogeochemical processes in an aquifer system.</title>
        <authorList>
            <person name="Anantharaman K."/>
            <person name="Brown C.T."/>
            <person name="Hug L.A."/>
            <person name="Sharon I."/>
            <person name="Castelle C.J."/>
            <person name="Probst A.J."/>
            <person name="Thomas B.C."/>
            <person name="Singh A."/>
            <person name="Wilkins M.J."/>
            <person name="Karaoz U."/>
            <person name="Brodie E.L."/>
            <person name="Williams K.H."/>
            <person name="Hubbard S.S."/>
            <person name="Banfield J.F."/>
        </authorList>
    </citation>
    <scope>NUCLEOTIDE SEQUENCE [LARGE SCALE GENOMIC DNA]</scope>
</reference>
<dbReference type="Proteomes" id="UP000179344">
    <property type="component" value="Unassembled WGS sequence"/>
</dbReference>
<sequence length="130" mass="14986">MADKGIPDFTDTELWVIRNTVNERCHNEIGLELADTEVRLDPEAPDLTSCPAVFWSERDANFVVFKQGEKAYRCLFYYRGYEQYGTGRDVYDDLGECVVTLLQVQADHERAKDRAIGAERNAKPDEDRFD</sequence>
<gene>
    <name evidence="1" type="ORF">A2V92_04670</name>
</gene>